<keyword evidence="2" id="KW-1185">Reference proteome</keyword>
<evidence type="ECO:0000313" key="1">
    <source>
        <dbReference type="EMBL" id="KAJ4724020.1"/>
    </source>
</evidence>
<dbReference type="Proteomes" id="UP001164539">
    <property type="component" value="Chromosome 2"/>
</dbReference>
<keyword evidence="1" id="KW-0436">Ligase</keyword>
<evidence type="ECO:0000313" key="2">
    <source>
        <dbReference type="Proteomes" id="UP001164539"/>
    </source>
</evidence>
<dbReference type="EMBL" id="CM051395">
    <property type="protein sequence ID" value="KAJ4724020.1"/>
    <property type="molecule type" value="Genomic_DNA"/>
</dbReference>
<protein>
    <submittedName>
        <fullName evidence="1">Lysine--tRNA ligase</fullName>
    </submittedName>
</protein>
<reference evidence="1 2" key="1">
    <citation type="journal article" date="2023" name="Science">
        <title>Complex scaffold remodeling in plant triterpene biosynthesis.</title>
        <authorList>
            <person name="De La Pena R."/>
            <person name="Hodgson H."/>
            <person name="Liu J.C."/>
            <person name="Stephenson M.J."/>
            <person name="Martin A.C."/>
            <person name="Owen C."/>
            <person name="Harkess A."/>
            <person name="Leebens-Mack J."/>
            <person name="Jimenez L.E."/>
            <person name="Osbourn A."/>
            <person name="Sattely E.S."/>
        </authorList>
    </citation>
    <scope>NUCLEOTIDE SEQUENCE [LARGE SCALE GENOMIC DNA]</scope>
    <source>
        <strain evidence="2">cv. JPN11</strain>
        <tissue evidence="1">Leaf</tissue>
    </source>
</reference>
<sequence>MEALKLWSTLSSFPISFRHLIHRRTSFALVRCRSSTTSAAKAATRNRRSSSSTSTSDREAIRAIRIKKVEELRSKGLEPYAYKWDRTHSANQLQEIYRHLANGEESNSENDHVSVAGRIVARRAFGKLAFLTLRDDSGAIQLYCEKERLSNDQFEQLKAVVDIGDILGVSGSMKRTEKGELSVLVNSFVILTKSLLPLPDKYHGLTDVDKRYRQRYVDMIANPEVADVFRKRAKIVSEIRKTVESLGFVEVETPVLQGAAGGAEARPFVTYHNSLGRDLYLRIATELHLKRMLVGGFEKVYEIGRIFRNEGISTRHNPEFTTIEMYEAYSDYQSMMNMAEEIVTHCALAVHGKLTIDYQGMEICLERPWRRETMHNLVKEVTGIDFKQLGNDLKVAKEVTLTALGAGLEKKDKSVIEASPSVGNLLNEVFEVVVEPNLLQPTFVLDYPIEISPLAKPHRRHAGLTERFELFICGREMANAFSELTDPLDQRARLEEQVRQHNEKRAAAVQETLGAEENLKQTDDNSYEVTLDDDFVTALEYGMPPASGMGLGIDRLVMLLTNSASIRDVIAFPVLKIQQ</sequence>
<gene>
    <name evidence="1" type="ORF">OWV82_003057</name>
</gene>
<accession>A0ACC1YN16</accession>
<comment type="caution">
    <text evidence="1">The sequence shown here is derived from an EMBL/GenBank/DDBJ whole genome shotgun (WGS) entry which is preliminary data.</text>
</comment>
<organism evidence="1 2">
    <name type="scientific">Melia azedarach</name>
    <name type="common">Chinaberry tree</name>
    <dbReference type="NCBI Taxonomy" id="155640"/>
    <lineage>
        <taxon>Eukaryota</taxon>
        <taxon>Viridiplantae</taxon>
        <taxon>Streptophyta</taxon>
        <taxon>Embryophyta</taxon>
        <taxon>Tracheophyta</taxon>
        <taxon>Spermatophyta</taxon>
        <taxon>Magnoliopsida</taxon>
        <taxon>eudicotyledons</taxon>
        <taxon>Gunneridae</taxon>
        <taxon>Pentapetalae</taxon>
        <taxon>rosids</taxon>
        <taxon>malvids</taxon>
        <taxon>Sapindales</taxon>
        <taxon>Meliaceae</taxon>
        <taxon>Melia</taxon>
    </lineage>
</organism>
<name>A0ACC1YN16_MELAZ</name>
<proteinExistence type="predicted"/>